<dbReference type="AlphaFoldDB" id="A0A9D9HTK1"/>
<evidence type="ECO:0000313" key="4">
    <source>
        <dbReference type="Proteomes" id="UP000823641"/>
    </source>
</evidence>
<feature type="chain" id="PRO_5038418477" evidence="1">
    <location>
        <begin position="20"/>
        <end position="228"/>
    </location>
</feature>
<comment type="caution">
    <text evidence="3">The sequence shown here is derived from an EMBL/GenBank/DDBJ whole genome shotgun (WGS) entry which is preliminary data.</text>
</comment>
<dbReference type="InterPro" id="IPR053147">
    <property type="entry name" value="Hsp_HslJ-like"/>
</dbReference>
<feature type="domain" description="DUF306" evidence="2">
    <location>
        <begin position="120"/>
        <end position="226"/>
    </location>
</feature>
<evidence type="ECO:0000313" key="3">
    <source>
        <dbReference type="EMBL" id="MBO8459685.1"/>
    </source>
</evidence>
<evidence type="ECO:0000259" key="2">
    <source>
        <dbReference type="Pfam" id="PF03724"/>
    </source>
</evidence>
<dbReference type="Gene3D" id="2.40.128.270">
    <property type="match status" value="1"/>
</dbReference>
<dbReference type="InterPro" id="IPR038670">
    <property type="entry name" value="HslJ-like_sf"/>
</dbReference>
<proteinExistence type="predicted"/>
<reference evidence="3" key="2">
    <citation type="journal article" date="2021" name="PeerJ">
        <title>Extensive microbial diversity within the chicken gut microbiome revealed by metagenomics and culture.</title>
        <authorList>
            <person name="Gilroy R."/>
            <person name="Ravi A."/>
            <person name="Getino M."/>
            <person name="Pursley I."/>
            <person name="Horton D.L."/>
            <person name="Alikhan N.F."/>
            <person name="Baker D."/>
            <person name="Gharbi K."/>
            <person name="Hall N."/>
            <person name="Watson M."/>
            <person name="Adriaenssens E.M."/>
            <person name="Foster-Nyarko E."/>
            <person name="Jarju S."/>
            <person name="Secka A."/>
            <person name="Antonio M."/>
            <person name="Oren A."/>
            <person name="Chaudhuri R.R."/>
            <person name="La Ragione R."/>
            <person name="Hildebrand F."/>
            <person name="Pallen M.J."/>
        </authorList>
    </citation>
    <scope>NUCLEOTIDE SEQUENCE</scope>
    <source>
        <strain evidence="3">G3-3990</strain>
    </source>
</reference>
<evidence type="ECO:0000256" key="1">
    <source>
        <dbReference type="SAM" id="SignalP"/>
    </source>
</evidence>
<organism evidence="3 4">
    <name type="scientific">Candidatus Gallipaludibacter merdavium</name>
    <dbReference type="NCBI Taxonomy" id="2840839"/>
    <lineage>
        <taxon>Bacteria</taxon>
        <taxon>Pseudomonadati</taxon>
        <taxon>Bacteroidota</taxon>
        <taxon>Bacteroidia</taxon>
        <taxon>Bacteroidales</taxon>
        <taxon>Candidatus Gallipaludibacter</taxon>
    </lineage>
</organism>
<sequence>MKKHSFVTMVILTGALVLASCSGKKTNSEEQTDAPVTCAQQCNNTERVCGETTQHACQGVAQEGCAAKAACASTETCTSTCTESHNHQHCKKTPCSDKTTHHECKNPTGCPNNNKAMLPEQMFNREYTVVAINGTKLQVAADEQPTMAFDWAEKRVAGFAGCNRYFSQFEVTNGTLAFQSAGVTKMACPNLELEDQFLAAFNKVKAYEWAADGLRLLDENKTVVLFLK</sequence>
<dbReference type="EMBL" id="JADIMG010000051">
    <property type="protein sequence ID" value="MBO8459685.1"/>
    <property type="molecule type" value="Genomic_DNA"/>
</dbReference>
<dbReference type="Pfam" id="PF03724">
    <property type="entry name" value="META"/>
    <property type="match status" value="1"/>
</dbReference>
<dbReference type="Proteomes" id="UP000823641">
    <property type="component" value="Unassembled WGS sequence"/>
</dbReference>
<keyword evidence="1" id="KW-0732">Signal</keyword>
<name>A0A9D9HTK1_9BACT</name>
<protein>
    <submittedName>
        <fullName evidence="3">META domain-containing protein</fullName>
    </submittedName>
</protein>
<dbReference type="PROSITE" id="PS51257">
    <property type="entry name" value="PROKAR_LIPOPROTEIN"/>
    <property type="match status" value="1"/>
</dbReference>
<feature type="signal peptide" evidence="1">
    <location>
        <begin position="1"/>
        <end position="19"/>
    </location>
</feature>
<gene>
    <name evidence="3" type="ORF">IAA73_05045</name>
</gene>
<reference evidence="3" key="1">
    <citation type="submission" date="2020-10" db="EMBL/GenBank/DDBJ databases">
        <authorList>
            <person name="Gilroy R."/>
        </authorList>
    </citation>
    <scope>NUCLEOTIDE SEQUENCE</scope>
    <source>
        <strain evidence="3">G3-3990</strain>
    </source>
</reference>
<dbReference type="InterPro" id="IPR005184">
    <property type="entry name" value="DUF306_Meta_HslJ"/>
</dbReference>
<dbReference type="PANTHER" id="PTHR35535">
    <property type="entry name" value="HEAT SHOCK PROTEIN HSLJ"/>
    <property type="match status" value="1"/>
</dbReference>
<accession>A0A9D9HTK1</accession>
<dbReference type="PANTHER" id="PTHR35535:SF1">
    <property type="entry name" value="HEAT SHOCK PROTEIN HSLJ"/>
    <property type="match status" value="1"/>
</dbReference>